<proteinExistence type="predicted"/>
<evidence type="ECO:0000313" key="3">
    <source>
        <dbReference type="Proteomes" id="UP000219336"/>
    </source>
</evidence>
<feature type="signal peptide" evidence="1">
    <location>
        <begin position="1"/>
        <end position="19"/>
    </location>
</feature>
<name>A0A240EHJ9_9VIBR</name>
<dbReference type="OrthoDB" id="5904423at2"/>
<reference evidence="3" key="1">
    <citation type="submission" date="2016-06" db="EMBL/GenBank/DDBJ databases">
        <authorList>
            <person name="Rodrigo-Torres L."/>
            <person name="Arahal R.D."/>
            <person name="Lucena T."/>
        </authorList>
    </citation>
    <scope>NUCLEOTIDE SEQUENCE [LARGE SCALE GENOMIC DNA]</scope>
    <source>
        <strain evidence="3">CECT8203</strain>
    </source>
</reference>
<dbReference type="PIRSF" id="PIRSF028299">
    <property type="entry name" value="UCP028299"/>
    <property type="match status" value="1"/>
</dbReference>
<feature type="chain" id="PRO_5012150595" description="Acyl-CoA synthetase" evidence="1">
    <location>
        <begin position="20"/>
        <end position="111"/>
    </location>
</feature>
<dbReference type="InterPro" id="IPR016879">
    <property type="entry name" value="UCP028299"/>
</dbReference>
<dbReference type="Proteomes" id="UP000219336">
    <property type="component" value="Unassembled WGS sequence"/>
</dbReference>
<protein>
    <recommendedName>
        <fullName evidence="4">Acyl-CoA synthetase</fullName>
    </recommendedName>
</protein>
<dbReference type="Pfam" id="PF11777">
    <property type="entry name" value="DUF3316"/>
    <property type="match status" value="1"/>
</dbReference>
<evidence type="ECO:0008006" key="4">
    <source>
        <dbReference type="Google" id="ProtNLM"/>
    </source>
</evidence>
<dbReference type="RefSeq" id="WP_096992720.1">
    <property type="nucleotide sequence ID" value="NZ_JBHSII010000001.1"/>
</dbReference>
<dbReference type="AlphaFoldDB" id="A0A240EHJ9"/>
<organism evidence="2 3">
    <name type="scientific">Vibrio thalassae</name>
    <dbReference type="NCBI Taxonomy" id="1243014"/>
    <lineage>
        <taxon>Bacteria</taxon>
        <taxon>Pseudomonadati</taxon>
        <taxon>Pseudomonadota</taxon>
        <taxon>Gammaproteobacteria</taxon>
        <taxon>Vibrionales</taxon>
        <taxon>Vibrionaceae</taxon>
        <taxon>Vibrio</taxon>
    </lineage>
</organism>
<keyword evidence="1" id="KW-0732">Signal</keyword>
<gene>
    <name evidence="2" type="ORF">VTH8203_01049</name>
</gene>
<sequence>MKKLAFITASLIMSSAAMAATTSMVGDTDFRTEGFNTKEQAYEAGFKMVNDLKSTPSTDLVYKLRVNENDLLRNSIEVQDAQVIIEEFADNSSNIMYRAVIDVDYSYKKRS</sequence>
<evidence type="ECO:0000256" key="1">
    <source>
        <dbReference type="SAM" id="SignalP"/>
    </source>
</evidence>
<dbReference type="EMBL" id="OANU01000009">
    <property type="protein sequence ID" value="SNX47445.1"/>
    <property type="molecule type" value="Genomic_DNA"/>
</dbReference>
<evidence type="ECO:0000313" key="2">
    <source>
        <dbReference type="EMBL" id="SNX47445.1"/>
    </source>
</evidence>
<accession>A0A240EHJ9</accession>
<keyword evidence="3" id="KW-1185">Reference proteome</keyword>